<dbReference type="Gene3D" id="2.40.30.10">
    <property type="entry name" value="Translation factors"/>
    <property type="match status" value="1"/>
</dbReference>
<accession>A0A6L3NNZ3</accession>
<keyword evidence="2" id="KW-0479">Metal-binding</keyword>
<comment type="caution">
    <text evidence="3">The sequence shown here is derived from an EMBL/GenBank/DDBJ whole genome shotgun (WGS) entry which is preliminary data.</text>
</comment>
<dbReference type="SUPFAM" id="SSF52343">
    <property type="entry name" value="Ferredoxin reductase-like, C-terminal NADP-linked domain"/>
    <property type="match status" value="1"/>
</dbReference>
<dbReference type="InterPro" id="IPR017938">
    <property type="entry name" value="Riboflavin_synthase-like_b-brl"/>
</dbReference>
<keyword evidence="2" id="KW-0411">Iron-sulfur</keyword>
<keyword evidence="2" id="KW-0001">2Fe-2S</keyword>
<dbReference type="PRINTS" id="PR00410">
    <property type="entry name" value="PHEHYDRXLASE"/>
</dbReference>
<proteinExistence type="predicted"/>
<keyword evidence="2" id="KW-0408">Iron</keyword>
<gene>
    <name evidence="3" type="ORF">F7R13_00560</name>
</gene>
<dbReference type="Gene3D" id="3.40.50.80">
    <property type="entry name" value="Nucleotide-binding domain of ferredoxin-NADP reductase (FNR) module"/>
    <property type="match status" value="1"/>
</dbReference>
<dbReference type="InterPro" id="IPR050415">
    <property type="entry name" value="MRET"/>
</dbReference>
<dbReference type="InterPro" id="IPR039261">
    <property type="entry name" value="FNR_nucleotide-bd"/>
</dbReference>
<reference evidence="3 4" key="1">
    <citation type="submission" date="2019-09" db="EMBL/GenBank/DDBJ databases">
        <title>Draft genome sequences of 48 bacterial type strains from the CCUG.</title>
        <authorList>
            <person name="Tunovic T."/>
            <person name="Pineiro-Iglesias B."/>
            <person name="Unosson C."/>
            <person name="Inganas E."/>
            <person name="Ohlen M."/>
            <person name="Cardew S."/>
            <person name="Jensie-Markopoulos S."/>
            <person name="Salva-Serra F."/>
            <person name="Jaen-Luchoro D."/>
            <person name="Karlsson R."/>
            <person name="Svensson-Stadler L."/>
            <person name="Chun J."/>
            <person name="Moore E."/>
        </authorList>
    </citation>
    <scope>NUCLEOTIDE SEQUENCE [LARGE SCALE GENOMIC DNA]</scope>
    <source>
        <strain evidence="3 4">CCUG 65687</strain>
    </source>
</reference>
<organism evidence="3 4">
    <name type="scientific">Burkholderia territorii</name>
    <dbReference type="NCBI Taxonomy" id="1503055"/>
    <lineage>
        <taxon>Bacteria</taxon>
        <taxon>Pseudomonadati</taxon>
        <taxon>Pseudomonadota</taxon>
        <taxon>Betaproteobacteria</taxon>
        <taxon>Burkholderiales</taxon>
        <taxon>Burkholderiaceae</taxon>
        <taxon>Burkholderia</taxon>
        <taxon>Burkholderia cepacia complex</taxon>
    </lineage>
</organism>
<dbReference type="PANTHER" id="PTHR47354">
    <property type="entry name" value="NADH OXIDOREDUCTASE HCR"/>
    <property type="match status" value="1"/>
</dbReference>
<dbReference type="PANTHER" id="PTHR47354:SF5">
    <property type="entry name" value="PROTEIN RFBI"/>
    <property type="match status" value="1"/>
</dbReference>
<evidence type="ECO:0000256" key="2">
    <source>
        <dbReference type="ARBA" id="ARBA00022714"/>
    </source>
</evidence>
<dbReference type="GO" id="GO:0016491">
    <property type="term" value="F:oxidoreductase activity"/>
    <property type="evidence" value="ECO:0007669"/>
    <property type="project" value="InterPro"/>
</dbReference>
<dbReference type="AlphaFoldDB" id="A0A6L3NNZ3"/>
<evidence type="ECO:0000313" key="3">
    <source>
        <dbReference type="EMBL" id="KAB0686481.1"/>
    </source>
</evidence>
<evidence type="ECO:0000313" key="4">
    <source>
        <dbReference type="Proteomes" id="UP000473571"/>
    </source>
</evidence>
<protein>
    <submittedName>
        <fullName evidence="3">Uncharacterized protein</fullName>
    </submittedName>
</protein>
<dbReference type="Proteomes" id="UP000473571">
    <property type="component" value="Unassembled WGS sequence"/>
</dbReference>
<dbReference type="GO" id="GO:0051537">
    <property type="term" value="F:2 iron, 2 sulfur cluster binding"/>
    <property type="evidence" value="ECO:0007669"/>
    <property type="project" value="UniProtKB-KW"/>
</dbReference>
<name>A0A6L3NNZ3_9BURK</name>
<sequence length="222" mass="24028">MHARYEFIVRAWEALGPHIRRARLQPVGAAWPAFAAGQYLKVRGEDGRAACFSIASAPGSDTIELHIEAQAGSMTAPLLAQRHRDGLPIAVEMPFGACTLSGTRGPVLFVAGHSGFAQAKSLLDQLCIDAHASTAALLWSADADYEHANADALRRYTERLDFRYRSIRPDAPPEARSAALSEVLRQFQRDTPTGTVVVSGSRELTQAVLRHGLTVKSDMLPG</sequence>
<evidence type="ECO:0000256" key="1">
    <source>
        <dbReference type="ARBA" id="ARBA00001974"/>
    </source>
</evidence>
<dbReference type="EMBL" id="VZOL01000002">
    <property type="protein sequence ID" value="KAB0686481.1"/>
    <property type="molecule type" value="Genomic_DNA"/>
</dbReference>
<dbReference type="PROSITE" id="PS51384">
    <property type="entry name" value="FAD_FR"/>
    <property type="match status" value="1"/>
</dbReference>
<dbReference type="InterPro" id="IPR017927">
    <property type="entry name" value="FAD-bd_FR_type"/>
</dbReference>
<comment type="cofactor">
    <cofactor evidence="1">
        <name>FAD</name>
        <dbReference type="ChEBI" id="CHEBI:57692"/>
    </cofactor>
</comment>
<dbReference type="RefSeq" id="WP_151002870.1">
    <property type="nucleotide sequence ID" value="NZ_CABVPO010000019.1"/>
</dbReference>
<dbReference type="SUPFAM" id="SSF63380">
    <property type="entry name" value="Riboflavin synthase domain-like"/>
    <property type="match status" value="1"/>
</dbReference>